<accession>A0A0K0G6A9</accession>
<dbReference type="Proteomes" id="UP000035680">
    <property type="component" value="Unassembled WGS sequence"/>
</dbReference>
<reference evidence="1" key="1">
    <citation type="submission" date="2014-07" db="EMBL/GenBank/DDBJ databases">
        <authorList>
            <person name="Martin A.A"/>
            <person name="De Silva N."/>
        </authorList>
    </citation>
    <scope>NUCLEOTIDE SEQUENCE</scope>
</reference>
<dbReference type="WBParaSite" id="SVE_2029200.1">
    <property type="protein sequence ID" value="SVE_2029200.1"/>
    <property type="gene ID" value="SVE_2029200"/>
</dbReference>
<dbReference type="AlphaFoldDB" id="A0A0K0G6A9"/>
<name>A0A0K0G6A9_STRVS</name>
<evidence type="ECO:0000313" key="2">
    <source>
        <dbReference type="WBParaSite" id="SVE_2029200.1"/>
    </source>
</evidence>
<protein>
    <submittedName>
        <fullName evidence="2">Uncharacterized protein</fullName>
    </submittedName>
</protein>
<evidence type="ECO:0000313" key="1">
    <source>
        <dbReference type="Proteomes" id="UP000035680"/>
    </source>
</evidence>
<organism evidence="1 2">
    <name type="scientific">Strongyloides venezuelensis</name>
    <name type="common">Threadworm</name>
    <dbReference type="NCBI Taxonomy" id="75913"/>
    <lineage>
        <taxon>Eukaryota</taxon>
        <taxon>Metazoa</taxon>
        <taxon>Ecdysozoa</taxon>
        <taxon>Nematoda</taxon>
        <taxon>Chromadorea</taxon>
        <taxon>Rhabditida</taxon>
        <taxon>Tylenchina</taxon>
        <taxon>Panagrolaimomorpha</taxon>
        <taxon>Strongyloidoidea</taxon>
        <taxon>Strongyloididae</taxon>
        <taxon>Strongyloides</taxon>
    </lineage>
</organism>
<sequence length="68" mass="7998">MLSELERFKAIVNEATKTFTKLVTALEVQMQELVRIQTTARRQNNLTDNFTQNNAELTQNNVMKEYNY</sequence>
<reference evidence="2" key="2">
    <citation type="submission" date="2015-08" db="UniProtKB">
        <authorList>
            <consortium name="WormBaseParasite"/>
        </authorList>
    </citation>
    <scope>IDENTIFICATION</scope>
</reference>
<proteinExistence type="predicted"/>
<keyword evidence="1" id="KW-1185">Reference proteome</keyword>